<feature type="region of interest" description="Disordered" evidence="1">
    <location>
        <begin position="15"/>
        <end position="42"/>
    </location>
</feature>
<sequence>MTTYCGSAPALRAGVPQSSHKVLDEPDSALQQESVSPRRESLRPRDNIWLASKELPSPVLRTVQLRSLCALLSFQLR</sequence>
<protein>
    <submittedName>
        <fullName evidence="2">Uncharacterized protein</fullName>
    </submittedName>
</protein>
<proteinExistence type="predicted"/>
<evidence type="ECO:0000313" key="2">
    <source>
        <dbReference type="EMBL" id="KAJ1105153.1"/>
    </source>
</evidence>
<keyword evidence="3" id="KW-1185">Reference proteome</keyword>
<dbReference type="EMBL" id="JANPWB010000013">
    <property type="protein sequence ID" value="KAJ1105153.1"/>
    <property type="molecule type" value="Genomic_DNA"/>
</dbReference>
<name>A0AAV7MT60_PLEWA</name>
<gene>
    <name evidence="2" type="ORF">NDU88_002561</name>
</gene>
<evidence type="ECO:0000256" key="1">
    <source>
        <dbReference type="SAM" id="MobiDB-lite"/>
    </source>
</evidence>
<evidence type="ECO:0000313" key="3">
    <source>
        <dbReference type="Proteomes" id="UP001066276"/>
    </source>
</evidence>
<accession>A0AAV7MT60</accession>
<dbReference type="AlphaFoldDB" id="A0AAV7MT60"/>
<dbReference type="Proteomes" id="UP001066276">
    <property type="component" value="Chromosome 9"/>
</dbReference>
<organism evidence="2 3">
    <name type="scientific">Pleurodeles waltl</name>
    <name type="common">Iberian ribbed newt</name>
    <dbReference type="NCBI Taxonomy" id="8319"/>
    <lineage>
        <taxon>Eukaryota</taxon>
        <taxon>Metazoa</taxon>
        <taxon>Chordata</taxon>
        <taxon>Craniata</taxon>
        <taxon>Vertebrata</taxon>
        <taxon>Euteleostomi</taxon>
        <taxon>Amphibia</taxon>
        <taxon>Batrachia</taxon>
        <taxon>Caudata</taxon>
        <taxon>Salamandroidea</taxon>
        <taxon>Salamandridae</taxon>
        <taxon>Pleurodelinae</taxon>
        <taxon>Pleurodeles</taxon>
    </lineage>
</organism>
<reference evidence="2" key="1">
    <citation type="journal article" date="2022" name="bioRxiv">
        <title>Sequencing and chromosome-scale assembly of the giantPleurodeles waltlgenome.</title>
        <authorList>
            <person name="Brown T."/>
            <person name="Elewa A."/>
            <person name="Iarovenko S."/>
            <person name="Subramanian E."/>
            <person name="Araus A.J."/>
            <person name="Petzold A."/>
            <person name="Susuki M."/>
            <person name="Suzuki K.-i.T."/>
            <person name="Hayashi T."/>
            <person name="Toyoda A."/>
            <person name="Oliveira C."/>
            <person name="Osipova E."/>
            <person name="Leigh N.D."/>
            <person name="Simon A."/>
            <person name="Yun M.H."/>
        </authorList>
    </citation>
    <scope>NUCLEOTIDE SEQUENCE</scope>
    <source>
        <strain evidence="2">20211129_DDA</strain>
        <tissue evidence="2">Liver</tissue>
    </source>
</reference>
<comment type="caution">
    <text evidence="2">The sequence shown here is derived from an EMBL/GenBank/DDBJ whole genome shotgun (WGS) entry which is preliminary data.</text>
</comment>